<name>A0ABU3LEH3_9FLAO</name>
<accession>A0ABU3LEH3</accession>
<evidence type="ECO:0000256" key="1">
    <source>
        <dbReference type="SAM" id="Phobius"/>
    </source>
</evidence>
<dbReference type="RefSeq" id="WP_349241365.1">
    <property type="nucleotide sequence ID" value="NZ_JAVTTO010000002.1"/>
</dbReference>
<feature type="domain" description="Signal transduction histidine kinase internal region" evidence="2">
    <location>
        <begin position="170"/>
        <end position="248"/>
    </location>
</feature>
<sequence length="348" mass="40379">MQRLTQLTKTVLFKKHLFIVVLGSLLGFLISFYLVESETVEAVSFSSFQVVLSCLIGIVVAYLIYMCSLFLDKLLPWRKYVEARLFIGIITLFSLSYLLIFGAIYVFDYTMNDSLNFMAIFQPMLIKLAIIVFILILIFEIIYFALYSYYSYTTLQIETVKQERKQIELQLNALKSQLSPHFLFNSLNTISSLVYKEKKRAQQFIRKLANMYQYTLQSYSEKLITLQEELDFVKDYLFLLETRFENKLTCTITVSEELLDSKVPPLAVQMLVENAVKHNQKDEYEPLHITITSTKKHIIVQNNITEKATNVTSFNIGLKNINSRYLLLHTEGITISNGENFSVKLPLI</sequence>
<evidence type="ECO:0000313" key="3">
    <source>
        <dbReference type="EMBL" id="MDT7832114.1"/>
    </source>
</evidence>
<evidence type="ECO:0000259" key="2">
    <source>
        <dbReference type="Pfam" id="PF06580"/>
    </source>
</evidence>
<feature type="transmembrane region" description="Helical" evidence="1">
    <location>
        <begin position="47"/>
        <end position="71"/>
    </location>
</feature>
<comment type="caution">
    <text evidence="3">The sequence shown here is derived from an EMBL/GenBank/DDBJ whole genome shotgun (WGS) entry which is preliminary data.</text>
</comment>
<protein>
    <submittedName>
        <fullName evidence="3">Histidine kinase</fullName>
    </submittedName>
</protein>
<dbReference type="PANTHER" id="PTHR34220">
    <property type="entry name" value="SENSOR HISTIDINE KINASE YPDA"/>
    <property type="match status" value="1"/>
</dbReference>
<keyword evidence="3" id="KW-0418">Kinase</keyword>
<dbReference type="PANTHER" id="PTHR34220:SF7">
    <property type="entry name" value="SENSOR HISTIDINE KINASE YPDA"/>
    <property type="match status" value="1"/>
</dbReference>
<feature type="transmembrane region" description="Helical" evidence="1">
    <location>
        <begin position="12"/>
        <end position="35"/>
    </location>
</feature>
<feature type="transmembrane region" description="Helical" evidence="1">
    <location>
        <begin position="83"/>
        <end position="105"/>
    </location>
</feature>
<dbReference type="InterPro" id="IPR050640">
    <property type="entry name" value="Bact_2-comp_sensor_kinase"/>
</dbReference>
<feature type="transmembrane region" description="Helical" evidence="1">
    <location>
        <begin position="125"/>
        <end position="146"/>
    </location>
</feature>
<dbReference type="InterPro" id="IPR010559">
    <property type="entry name" value="Sig_transdc_His_kin_internal"/>
</dbReference>
<dbReference type="GO" id="GO:0016301">
    <property type="term" value="F:kinase activity"/>
    <property type="evidence" value="ECO:0007669"/>
    <property type="project" value="UniProtKB-KW"/>
</dbReference>
<dbReference type="EMBL" id="JAVTTO010000002">
    <property type="protein sequence ID" value="MDT7832114.1"/>
    <property type="molecule type" value="Genomic_DNA"/>
</dbReference>
<keyword evidence="3" id="KW-0808">Transferase</keyword>
<dbReference type="Proteomes" id="UP001257277">
    <property type="component" value="Unassembled WGS sequence"/>
</dbReference>
<dbReference type="Pfam" id="PF06580">
    <property type="entry name" value="His_kinase"/>
    <property type="match status" value="1"/>
</dbReference>
<evidence type="ECO:0000313" key="4">
    <source>
        <dbReference type="Proteomes" id="UP001257277"/>
    </source>
</evidence>
<keyword evidence="1" id="KW-1133">Transmembrane helix</keyword>
<keyword evidence="1" id="KW-0812">Transmembrane</keyword>
<keyword evidence="1" id="KW-0472">Membrane</keyword>
<proteinExistence type="predicted"/>
<reference evidence="3 4" key="1">
    <citation type="submission" date="2023-09" db="EMBL/GenBank/DDBJ databases">
        <title>Novel taxa isolated from Blanes Bay.</title>
        <authorList>
            <person name="Rey-Velasco X."/>
            <person name="Lucena T."/>
        </authorList>
    </citation>
    <scope>NUCLEOTIDE SEQUENCE [LARGE SCALE GENOMIC DNA]</scope>
    <source>
        <strain evidence="3 4">S356</strain>
    </source>
</reference>
<organism evidence="3 4">
    <name type="scientific">Asprobacillus argus</name>
    <dbReference type="NCBI Taxonomy" id="3076534"/>
    <lineage>
        <taxon>Bacteria</taxon>
        <taxon>Pseudomonadati</taxon>
        <taxon>Bacteroidota</taxon>
        <taxon>Flavobacteriia</taxon>
        <taxon>Flavobacteriales</taxon>
        <taxon>Flavobacteriaceae</taxon>
        <taxon>Asprobacillus</taxon>
    </lineage>
</organism>
<keyword evidence="4" id="KW-1185">Reference proteome</keyword>
<gene>
    <name evidence="3" type="ORF">RQM59_06960</name>
</gene>